<sequence length="47" mass="5153">MKRYFFAIMLVINLVLLAGCNTMSGIGQDIEQAGDAIEKAATKNKTY</sequence>
<keyword evidence="3 7" id="KW-0732">Signal</keyword>
<evidence type="ECO:0000256" key="7">
    <source>
        <dbReference type="SAM" id="SignalP"/>
    </source>
</evidence>
<reference evidence="8 9" key="1">
    <citation type="submission" date="2016-12" db="EMBL/GenBank/DDBJ databases">
        <authorList>
            <person name="Song W.-J."/>
            <person name="Kurnit D.M."/>
        </authorList>
    </citation>
    <scope>NUCLEOTIDE SEQUENCE [LARGE SCALE GENOMIC DNA]</scope>
    <source>
        <strain evidence="8 9">DSM 18488</strain>
    </source>
</reference>
<organism evidence="8 9">
    <name type="scientific">Desulfopila aestuarii DSM 18488</name>
    <dbReference type="NCBI Taxonomy" id="1121416"/>
    <lineage>
        <taxon>Bacteria</taxon>
        <taxon>Pseudomonadati</taxon>
        <taxon>Thermodesulfobacteriota</taxon>
        <taxon>Desulfobulbia</taxon>
        <taxon>Desulfobulbales</taxon>
        <taxon>Desulfocapsaceae</taxon>
        <taxon>Desulfopila</taxon>
    </lineage>
</organism>
<evidence type="ECO:0000256" key="4">
    <source>
        <dbReference type="ARBA" id="ARBA00023136"/>
    </source>
</evidence>
<dbReference type="OrthoDB" id="9181810at2"/>
<keyword evidence="9" id="KW-1185">Reference proteome</keyword>
<keyword evidence="4" id="KW-0472">Membrane</keyword>
<keyword evidence="6" id="KW-0449">Lipoprotein</keyword>
<dbReference type="PROSITE" id="PS51257">
    <property type="entry name" value="PROKAR_LIPOPROTEIN"/>
    <property type="match status" value="1"/>
</dbReference>
<keyword evidence="5" id="KW-0564">Palmitate</keyword>
<dbReference type="RefSeq" id="WP_073613101.1">
    <property type="nucleotide sequence ID" value="NZ_FRFE01000007.1"/>
</dbReference>
<evidence type="ECO:0000256" key="6">
    <source>
        <dbReference type="ARBA" id="ARBA00023288"/>
    </source>
</evidence>
<evidence type="ECO:0000256" key="5">
    <source>
        <dbReference type="ARBA" id="ARBA00023139"/>
    </source>
</evidence>
<dbReference type="InterPro" id="IPR012556">
    <property type="entry name" value="Entericidin"/>
</dbReference>
<evidence type="ECO:0000256" key="2">
    <source>
        <dbReference type="ARBA" id="ARBA00022475"/>
    </source>
</evidence>
<name>A0A1M7Y4G5_9BACT</name>
<keyword evidence="2" id="KW-1003">Cell membrane</keyword>
<protein>
    <submittedName>
        <fullName evidence="8">Predicted small secreted protein</fullName>
    </submittedName>
</protein>
<evidence type="ECO:0000313" key="8">
    <source>
        <dbReference type="EMBL" id="SHO47206.1"/>
    </source>
</evidence>
<dbReference type="GO" id="GO:0009636">
    <property type="term" value="P:response to toxic substance"/>
    <property type="evidence" value="ECO:0007669"/>
    <property type="project" value="InterPro"/>
</dbReference>
<feature type="signal peptide" evidence="7">
    <location>
        <begin position="1"/>
        <end position="18"/>
    </location>
</feature>
<feature type="chain" id="PRO_5012613382" evidence="7">
    <location>
        <begin position="19"/>
        <end position="47"/>
    </location>
</feature>
<dbReference type="EMBL" id="FRFE01000007">
    <property type="protein sequence ID" value="SHO47206.1"/>
    <property type="molecule type" value="Genomic_DNA"/>
</dbReference>
<dbReference type="AlphaFoldDB" id="A0A1M7Y4G5"/>
<dbReference type="Proteomes" id="UP000184603">
    <property type="component" value="Unassembled WGS sequence"/>
</dbReference>
<proteinExistence type="inferred from homology"/>
<evidence type="ECO:0000256" key="3">
    <source>
        <dbReference type="ARBA" id="ARBA00022729"/>
    </source>
</evidence>
<gene>
    <name evidence="8" type="ORF">SAMN02745220_01782</name>
</gene>
<evidence type="ECO:0000256" key="1">
    <source>
        <dbReference type="ARBA" id="ARBA00010296"/>
    </source>
</evidence>
<dbReference type="GO" id="GO:0016020">
    <property type="term" value="C:membrane"/>
    <property type="evidence" value="ECO:0007669"/>
    <property type="project" value="InterPro"/>
</dbReference>
<accession>A0A1M7Y4G5</accession>
<dbReference type="Pfam" id="PF08085">
    <property type="entry name" value="Entericidin"/>
    <property type="match status" value="1"/>
</dbReference>
<evidence type="ECO:0000313" key="9">
    <source>
        <dbReference type="Proteomes" id="UP000184603"/>
    </source>
</evidence>
<comment type="similarity">
    <text evidence="1">Belongs to the EcnA/EcnB lipoprotein family.</text>
</comment>